<dbReference type="AlphaFoldDB" id="A0A660L255"/>
<dbReference type="InterPro" id="IPR016164">
    <property type="entry name" value="FAD-linked_Oxase-like_C"/>
</dbReference>
<dbReference type="InterPro" id="IPR004113">
    <property type="entry name" value="FAD-bd_oxidored_4_C"/>
</dbReference>
<keyword evidence="4" id="KW-0274">FAD</keyword>
<proteinExistence type="inferred from homology"/>
<reference evidence="9 10" key="1">
    <citation type="submission" date="2018-10" db="EMBL/GenBank/DDBJ databases">
        <title>Genomic Encyclopedia of Archaeal and Bacterial Type Strains, Phase II (KMG-II): from individual species to whole genera.</title>
        <authorList>
            <person name="Goeker M."/>
        </authorList>
    </citation>
    <scope>NUCLEOTIDE SEQUENCE [LARGE SCALE GENOMIC DNA]</scope>
    <source>
        <strain evidence="9 10">DSM 14954</strain>
    </source>
</reference>
<dbReference type="GO" id="GO:0004458">
    <property type="term" value="F:D-lactate dehydrogenase (cytochrome) activity"/>
    <property type="evidence" value="ECO:0007669"/>
    <property type="project" value="UniProtKB-EC"/>
</dbReference>
<gene>
    <name evidence="9" type="ORF">C8N24_6568</name>
</gene>
<evidence type="ECO:0000256" key="1">
    <source>
        <dbReference type="ARBA" id="ARBA00001974"/>
    </source>
</evidence>
<keyword evidence="5" id="KW-0809">Transit peptide</keyword>
<name>A0A660L255_9ACTN</name>
<dbReference type="EC" id="1.1.2.4" evidence="7"/>
<evidence type="ECO:0000259" key="8">
    <source>
        <dbReference type="PROSITE" id="PS51387"/>
    </source>
</evidence>
<dbReference type="GO" id="GO:1903457">
    <property type="term" value="P:lactate catabolic process"/>
    <property type="evidence" value="ECO:0007669"/>
    <property type="project" value="TreeGrafter"/>
</dbReference>
<evidence type="ECO:0000256" key="6">
    <source>
        <dbReference type="ARBA" id="ARBA00023002"/>
    </source>
</evidence>
<evidence type="ECO:0000313" key="10">
    <source>
        <dbReference type="Proteomes" id="UP000278962"/>
    </source>
</evidence>
<dbReference type="GO" id="GO:0008720">
    <property type="term" value="F:D-lactate dehydrogenase (NAD+) activity"/>
    <property type="evidence" value="ECO:0007669"/>
    <property type="project" value="TreeGrafter"/>
</dbReference>
<comment type="similarity">
    <text evidence="2">Belongs to the FAD-binding oxidoreductase/transferase type 4 family.</text>
</comment>
<dbReference type="InterPro" id="IPR036318">
    <property type="entry name" value="FAD-bd_PCMH-like_sf"/>
</dbReference>
<keyword evidence="6" id="KW-0560">Oxidoreductase</keyword>
<dbReference type="RefSeq" id="WP_211340249.1">
    <property type="nucleotide sequence ID" value="NZ_RBIL01000003.1"/>
</dbReference>
<evidence type="ECO:0000256" key="5">
    <source>
        <dbReference type="ARBA" id="ARBA00022946"/>
    </source>
</evidence>
<comment type="caution">
    <text evidence="9">The sequence shown here is derived from an EMBL/GenBank/DDBJ whole genome shotgun (WGS) entry which is preliminary data.</text>
</comment>
<protein>
    <recommendedName>
        <fullName evidence="7">D-lactate dehydrogenase (cytochrome)</fullName>
        <ecNumber evidence="7">1.1.2.4</ecNumber>
    </recommendedName>
</protein>
<dbReference type="InterPro" id="IPR016166">
    <property type="entry name" value="FAD-bd_PCMH"/>
</dbReference>
<dbReference type="Pfam" id="PF01565">
    <property type="entry name" value="FAD_binding_4"/>
    <property type="match status" value="1"/>
</dbReference>
<dbReference type="SUPFAM" id="SSF55103">
    <property type="entry name" value="FAD-linked oxidases, C-terminal domain"/>
    <property type="match status" value="1"/>
</dbReference>
<evidence type="ECO:0000256" key="4">
    <source>
        <dbReference type="ARBA" id="ARBA00022827"/>
    </source>
</evidence>
<evidence type="ECO:0000256" key="7">
    <source>
        <dbReference type="ARBA" id="ARBA00038897"/>
    </source>
</evidence>
<dbReference type="InterPro" id="IPR016171">
    <property type="entry name" value="Vanillyl_alc_oxidase_C-sub2"/>
</dbReference>
<dbReference type="EMBL" id="RBIL01000003">
    <property type="protein sequence ID" value="RKQ84937.1"/>
    <property type="molecule type" value="Genomic_DNA"/>
</dbReference>
<accession>A0A660L255</accession>
<dbReference type="InterPro" id="IPR016169">
    <property type="entry name" value="FAD-bd_PCMH_sub2"/>
</dbReference>
<dbReference type="SUPFAM" id="SSF56176">
    <property type="entry name" value="FAD-binding/transporter-associated domain-like"/>
    <property type="match status" value="1"/>
</dbReference>
<dbReference type="GO" id="GO:0071949">
    <property type="term" value="F:FAD binding"/>
    <property type="evidence" value="ECO:0007669"/>
    <property type="project" value="InterPro"/>
</dbReference>
<sequence>MRGVAFKSAVDDHVLDELRAIIGDDARVRPDQSSRAFRSRVPAPFPVHRWADHFPDVVILPKTAVEVSEVVKLANRHRIPIVPRAGGTGLSDGAVPLRGGIMIDCKLMNQIHEIDLVDRTVTVGPGINMLKLNEELRKYGVIYPDDPASYPCSLVGGRIGTGGWSLLGARYGHTRDLVISMEVVLPTGEIVEISEGGGRKLRKSSTGLTLKQLFTGHQGTLGITTQATLELVPRPETEFAAFFAFDDYMKAYETVGVLTRCGLATLAGVVLFDEWKIAYLRRDDEAYIPQPESVKAVVAVAMYGRRLEVEPASREIMRLGRSRGGRYLGDEISAGDWASRHDRYATPLHGRDLDGQAVIMSWHCEDAALNYSVLPQVREEWHAIVARYRERYGIFDDWGMFAYTSGPHKPWADYLVEIDVGIWEQKLDDETWAAWVSCKREIAEVSLRYGGSITACHGATREGDAELVPQELGSAWPVVKAIKRALDPNNVMNPGKQSLDEAYE</sequence>
<organism evidence="9 10">
    <name type="scientific">Solirubrobacter pauli</name>
    <dbReference type="NCBI Taxonomy" id="166793"/>
    <lineage>
        <taxon>Bacteria</taxon>
        <taxon>Bacillati</taxon>
        <taxon>Actinomycetota</taxon>
        <taxon>Thermoleophilia</taxon>
        <taxon>Solirubrobacterales</taxon>
        <taxon>Solirubrobacteraceae</taxon>
        <taxon>Solirubrobacter</taxon>
    </lineage>
</organism>
<evidence type="ECO:0000256" key="2">
    <source>
        <dbReference type="ARBA" id="ARBA00008000"/>
    </source>
</evidence>
<feature type="domain" description="FAD-binding PCMH-type" evidence="8">
    <location>
        <begin position="51"/>
        <end position="234"/>
    </location>
</feature>
<dbReference type="Proteomes" id="UP000278962">
    <property type="component" value="Unassembled WGS sequence"/>
</dbReference>
<dbReference type="PANTHER" id="PTHR11748">
    <property type="entry name" value="D-LACTATE DEHYDROGENASE"/>
    <property type="match status" value="1"/>
</dbReference>
<dbReference type="Gene3D" id="3.30.465.10">
    <property type="match status" value="1"/>
</dbReference>
<keyword evidence="3" id="KW-0285">Flavoprotein</keyword>
<dbReference type="PROSITE" id="PS51387">
    <property type="entry name" value="FAD_PCMH"/>
    <property type="match status" value="1"/>
</dbReference>
<evidence type="ECO:0000313" key="9">
    <source>
        <dbReference type="EMBL" id="RKQ84937.1"/>
    </source>
</evidence>
<dbReference type="InterPro" id="IPR006094">
    <property type="entry name" value="Oxid_FAD_bind_N"/>
</dbReference>
<evidence type="ECO:0000256" key="3">
    <source>
        <dbReference type="ARBA" id="ARBA00022630"/>
    </source>
</evidence>
<dbReference type="Gene3D" id="1.10.45.10">
    <property type="entry name" value="Vanillyl-alcohol Oxidase, Chain A, domain 4"/>
    <property type="match status" value="1"/>
</dbReference>
<dbReference type="Pfam" id="PF02913">
    <property type="entry name" value="FAD-oxidase_C"/>
    <property type="match status" value="1"/>
</dbReference>
<keyword evidence="10" id="KW-1185">Reference proteome</keyword>
<dbReference type="PANTHER" id="PTHR11748:SF111">
    <property type="entry name" value="D-LACTATE DEHYDROGENASE, MITOCHONDRIAL-RELATED"/>
    <property type="match status" value="1"/>
</dbReference>
<comment type="cofactor">
    <cofactor evidence="1">
        <name>FAD</name>
        <dbReference type="ChEBI" id="CHEBI:57692"/>
    </cofactor>
</comment>